<gene>
    <name evidence="4" type="ORF">ACFSUC_00580</name>
</gene>
<evidence type="ECO:0000313" key="4">
    <source>
        <dbReference type="EMBL" id="MFD2670099.1"/>
    </source>
</evidence>
<keyword evidence="5" id="KW-1185">Reference proteome</keyword>
<comment type="similarity">
    <text evidence="1">Belongs to the FlgD family.</text>
</comment>
<dbReference type="Proteomes" id="UP001597497">
    <property type="component" value="Unassembled WGS sequence"/>
</dbReference>
<dbReference type="RefSeq" id="WP_379927442.1">
    <property type="nucleotide sequence ID" value="NZ_JBHUMM010000001.1"/>
</dbReference>
<feature type="compositionally biased region" description="Low complexity" evidence="3">
    <location>
        <begin position="159"/>
        <end position="168"/>
    </location>
</feature>
<evidence type="ECO:0000256" key="3">
    <source>
        <dbReference type="SAM" id="MobiDB-lite"/>
    </source>
</evidence>
<evidence type="ECO:0000256" key="1">
    <source>
        <dbReference type="ARBA" id="ARBA00010577"/>
    </source>
</evidence>
<evidence type="ECO:0000313" key="5">
    <source>
        <dbReference type="Proteomes" id="UP001597497"/>
    </source>
</evidence>
<accession>A0ABW5R5R6</accession>
<keyword evidence="4" id="KW-0282">Flagellum</keyword>
<keyword evidence="2" id="KW-1005">Bacterial flagellum biogenesis</keyword>
<dbReference type="EMBL" id="JBHUMM010000001">
    <property type="protein sequence ID" value="MFD2670099.1"/>
    <property type="molecule type" value="Genomic_DNA"/>
</dbReference>
<keyword evidence="4" id="KW-0966">Cell projection</keyword>
<feature type="region of interest" description="Disordered" evidence="3">
    <location>
        <begin position="143"/>
        <end position="177"/>
    </location>
</feature>
<name>A0ABW5R5R6_9BACL</name>
<comment type="caution">
    <text evidence="4">The sequence shown here is derived from an EMBL/GenBank/DDBJ whole genome shotgun (WGS) entry which is preliminary data.</text>
</comment>
<protein>
    <submittedName>
        <fullName evidence="4">Flagellar hook capping FlgD N-terminal domain-containing protein</fullName>
    </submittedName>
</protein>
<organism evidence="4 5">
    <name type="scientific">Marinicrinis sediminis</name>
    <dbReference type="NCBI Taxonomy" id="1652465"/>
    <lineage>
        <taxon>Bacteria</taxon>
        <taxon>Bacillati</taxon>
        <taxon>Bacillota</taxon>
        <taxon>Bacilli</taxon>
        <taxon>Bacillales</taxon>
        <taxon>Paenibacillaceae</taxon>
    </lineage>
</organism>
<reference evidence="5" key="1">
    <citation type="journal article" date="2019" name="Int. J. Syst. Evol. Microbiol.">
        <title>The Global Catalogue of Microorganisms (GCM) 10K type strain sequencing project: providing services to taxonomists for standard genome sequencing and annotation.</title>
        <authorList>
            <consortium name="The Broad Institute Genomics Platform"/>
            <consortium name="The Broad Institute Genome Sequencing Center for Infectious Disease"/>
            <person name="Wu L."/>
            <person name="Ma J."/>
        </authorList>
    </citation>
    <scope>NUCLEOTIDE SEQUENCE [LARGE SCALE GENOMIC DNA]</scope>
    <source>
        <strain evidence="5">KCTC 33676</strain>
    </source>
</reference>
<dbReference type="InterPro" id="IPR005648">
    <property type="entry name" value="FlgD"/>
</dbReference>
<sequence length="177" mass="18934">MSPISGAQAMWPNYTTANIEKLREPKSTLGKDEFLQILVSQLANQDPMQPLQDREFIAQMAQFSSVEQIMNMSEELGKLRQSMGISSDLIGKEISYTSWNQSEMAEEVKSGVVEGITMRQGLQYANVNGQDIPLESIVKIALSGLGDPNNEPEGGSSGESGEASTGATEGEGSGSVG</sequence>
<evidence type="ECO:0000256" key="2">
    <source>
        <dbReference type="ARBA" id="ARBA00022795"/>
    </source>
</evidence>
<keyword evidence="4" id="KW-0969">Cilium</keyword>
<proteinExistence type="inferred from homology"/>
<dbReference type="Pfam" id="PF03963">
    <property type="entry name" value="FlgD"/>
    <property type="match status" value="1"/>
</dbReference>